<keyword evidence="1" id="KW-0472">Membrane</keyword>
<dbReference type="AlphaFoldDB" id="Q3AQI0"/>
<feature type="domain" description="DUF218" evidence="2">
    <location>
        <begin position="65"/>
        <end position="189"/>
    </location>
</feature>
<keyword evidence="1" id="KW-0812">Transmembrane</keyword>
<evidence type="ECO:0000259" key="2">
    <source>
        <dbReference type="Pfam" id="PF02698"/>
    </source>
</evidence>
<dbReference type="GO" id="GO:0005886">
    <property type="term" value="C:plasma membrane"/>
    <property type="evidence" value="ECO:0007669"/>
    <property type="project" value="TreeGrafter"/>
</dbReference>
<dbReference type="EMBL" id="CP000108">
    <property type="protein sequence ID" value="ABB28745.1"/>
    <property type="molecule type" value="Genomic_DNA"/>
</dbReference>
<dbReference type="InterPro" id="IPR003848">
    <property type="entry name" value="DUF218"/>
</dbReference>
<dbReference type="KEGG" id="cch:Cag_1489"/>
<organism evidence="3">
    <name type="scientific">Chlorobium chlorochromatii (strain CaD3)</name>
    <dbReference type="NCBI Taxonomy" id="340177"/>
    <lineage>
        <taxon>Bacteria</taxon>
        <taxon>Pseudomonadati</taxon>
        <taxon>Chlorobiota</taxon>
        <taxon>Chlorobiia</taxon>
        <taxon>Chlorobiales</taxon>
        <taxon>Chlorobiaceae</taxon>
        <taxon>Chlorobium/Pelodictyon group</taxon>
        <taxon>Chlorobium</taxon>
    </lineage>
</organism>
<protein>
    <recommendedName>
        <fullName evidence="2">DUF218 domain-containing protein</fullName>
    </recommendedName>
</protein>
<dbReference type="HOGENOM" id="CLU_102863_0_0_10"/>
<dbReference type="InterPro" id="IPR051599">
    <property type="entry name" value="Cell_Envelope_Assoc"/>
</dbReference>
<gene>
    <name evidence="3" type="ordered locus">Cag_1489</name>
</gene>
<dbReference type="Gene3D" id="3.40.50.620">
    <property type="entry name" value="HUPs"/>
    <property type="match status" value="1"/>
</dbReference>
<dbReference type="PANTHER" id="PTHR30336">
    <property type="entry name" value="INNER MEMBRANE PROTEIN, PROBABLE PERMEASE"/>
    <property type="match status" value="1"/>
</dbReference>
<dbReference type="PANTHER" id="PTHR30336:SF4">
    <property type="entry name" value="ENVELOPE BIOGENESIS FACTOR ELYC"/>
    <property type="match status" value="1"/>
</dbReference>
<dbReference type="eggNOG" id="COG1434">
    <property type="taxonomic scope" value="Bacteria"/>
</dbReference>
<name>Q3AQI0_CHLCH</name>
<feature type="transmembrane region" description="Helical" evidence="1">
    <location>
        <begin position="32"/>
        <end position="54"/>
    </location>
</feature>
<evidence type="ECO:0000256" key="1">
    <source>
        <dbReference type="SAM" id="Phobius"/>
    </source>
</evidence>
<proteinExistence type="predicted"/>
<keyword evidence="1" id="KW-1133">Transmembrane helix</keyword>
<accession>Q3AQI0</accession>
<dbReference type="InterPro" id="IPR014729">
    <property type="entry name" value="Rossmann-like_a/b/a_fold"/>
</dbReference>
<dbReference type="Pfam" id="PF02698">
    <property type="entry name" value="DUF218"/>
    <property type="match status" value="1"/>
</dbReference>
<dbReference type="STRING" id="340177.Cag_1489"/>
<sequence>MFASSSSRKKSLPVVLVSKKTKSRIMQVVRRMVVVLAVVVGIAAMSFVSIGLLLSLPASKPQKADVIVVLGGDKGLRVQKGAELYNDGFSKKVLLTGIDRRYYRPSRPNWRERRIRDLGVKKSAIVVDTKSQTSWEEAMNTAATMERRKWESAIVVSDPPHMLRLWLTWHHAFAGTSKRFTLVATKPDWWHPIFWWKHKTNYKFVVSELKKNIAYVVFHYIKWSDDPNQDVLTER</sequence>
<dbReference type="CDD" id="cd06259">
    <property type="entry name" value="YdcF-like"/>
    <property type="match status" value="1"/>
</dbReference>
<dbReference type="GO" id="GO:0043164">
    <property type="term" value="P:Gram-negative-bacterium-type cell wall biogenesis"/>
    <property type="evidence" value="ECO:0007669"/>
    <property type="project" value="TreeGrafter"/>
</dbReference>
<dbReference type="GO" id="GO:0000270">
    <property type="term" value="P:peptidoglycan metabolic process"/>
    <property type="evidence" value="ECO:0007669"/>
    <property type="project" value="TreeGrafter"/>
</dbReference>
<reference evidence="3" key="1">
    <citation type="submission" date="2005-08" db="EMBL/GenBank/DDBJ databases">
        <title>Complete sequence of Chlorobium chlorochromatii CaD3.</title>
        <authorList>
            <person name="Copeland A."/>
            <person name="Lucas S."/>
            <person name="Lapidus A."/>
            <person name="Barry K."/>
            <person name="Detter J.C."/>
            <person name="Glavina T."/>
            <person name="Hammon N."/>
            <person name="Israni S."/>
            <person name="Pitluck S."/>
            <person name="Bryant D."/>
            <person name="Schmutz J."/>
            <person name="Larimer F."/>
            <person name="Land M."/>
            <person name="Kyrpides N."/>
            <person name="Ivanova N."/>
            <person name="Richardson P."/>
        </authorList>
    </citation>
    <scope>NUCLEOTIDE SEQUENCE [LARGE SCALE GENOMIC DNA]</scope>
    <source>
        <strain evidence="3">CaD3</strain>
    </source>
</reference>
<evidence type="ECO:0000313" key="3">
    <source>
        <dbReference type="EMBL" id="ABB28745.1"/>
    </source>
</evidence>